<accession>A0AAW3JPS9</accession>
<organism evidence="2 3">
    <name type="scientific">Butyribacter intestini</name>
    <dbReference type="NCBI Taxonomy" id="1703332"/>
    <lineage>
        <taxon>Bacteria</taxon>
        <taxon>Bacillati</taxon>
        <taxon>Bacillota</taxon>
        <taxon>Clostridia</taxon>
        <taxon>Lachnospirales</taxon>
        <taxon>Lachnospiraceae</taxon>
        <taxon>Butyribacter</taxon>
    </lineage>
</organism>
<dbReference type="EMBL" id="LLKB01000007">
    <property type="protein sequence ID" value="KQC84189.1"/>
    <property type="molecule type" value="Genomic_DNA"/>
</dbReference>
<dbReference type="Proteomes" id="UP000050833">
    <property type="component" value="Unassembled WGS sequence"/>
</dbReference>
<dbReference type="InterPro" id="IPR052345">
    <property type="entry name" value="Rad_response_metalloprotease"/>
</dbReference>
<keyword evidence="3" id="KW-1185">Reference proteome</keyword>
<reference evidence="2 3" key="1">
    <citation type="submission" date="2015-10" db="EMBL/GenBank/DDBJ databases">
        <title>Butyribacter intestini gen. nov., sp. nov., a butyric acid-producing bacterium of the family Lachnospiraceae isolated from the human faeces.</title>
        <authorList>
            <person name="Zou Y."/>
            <person name="Xue W."/>
            <person name="Luo G."/>
            <person name="Lv M."/>
        </authorList>
    </citation>
    <scope>NUCLEOTIDE SEQUENCE [LARGE SCALE GENOMIC DNA]</scope>
    <source>
        <strain evidence="2 3">TF01-11</strain>
    </source>
</reference>
<evidence type="ECO:0000259" key="1">
    <source>
        <dbReference type="Pfam" id="PF06114"/>
    </source>
</evidence>
<dbReference type="Pfam" id="PF06114">
    <property type="entry name" value="Peptidase_M78"/>
    <property type="match status" value="1"/>
</dbReference>
<dbReference type="Gene3D" id="1.10.10.2910">
    <property type="match status" value="1"/>
</dbReference>
<comment type="caution">
    <text evidence="2">The sequence shown here is derived from an EMBL/GenBank/DDBJ whole genome shotgun (WGS) entry which is preliminary data.</text>
</comment>
<dbReference type="PANTHER" id="PTHR43236:SF1">
    <property type="entry name" value="BLL7220 PROTEIN"/>
    <property type="match status" value="1"/>
</dbReference>
<evidence type="ECO:0000313" key="2">
    <source>
        <dbReference type="EMBL" id="KQC84189.1"/>
    </source>
</evidence>
<protein>
    <recommendedName>
        <fullName evidence="1">IrrE N-terminal-like domain-containing protein</fullName>
    </recommendedName>
</protein>
<name>A0AAW3JPS9_9FIRM</name>
<dbReference type="AlphaFoldDB" id="A0AAW3JPS9"/>
<dbReference type="RefSeq" id="WP_055946534.1">
    <property type="nucleotide sequence ID" value="NZ_JAQDCV010000009.1"/>
</dbReference>
<dbReference type="InterPro" id="IPR010359">
    <property type="entry name" value="IrrE_HExxH"/>
</dbReference>
<feature type="domain" description="IrrE N-terminal-like" evidence="1">
    <location>
        <begin position="27"/>
        <end position="112"/>
    </location>
</feature>
<dbReference type="PANTHER" id="PTHR43236">
    <property type="entry name" value="ANTITOXIN HIGA1"/>
    <property type="match status" value="1"/>
</dbReference>
<evidence type="ECO:0000313" key="3">
    <source>
        <dbReference type="Proteomes" id="UP000050833"/>
    </source>
</evidence>
<proteinExistence type="predicted"/>
<sequence length="144" mass="16343">MKAQDIIEMARSIKKNWKINDPYEIATRLGISVIHTDSCVKDFTAHTIKMPGYPTTISINNKYSEKAKKILCAHELGHALLHEQCINYFATTSSNVMTNIEFEANLFAVALLADNDINMKLSIPLEKMNNYLLKTIMDYNISTN</sequence>
<gene>
    <name evidence="2" type="ORF">APZ18_14920</name>
</gene>